<evidence type="ECO:0000313" key="2">
    <source>
        <dbReference type="Proteomes" id="UP000830115"/>
    </source>
</evidence>
<gene>
    <name evidence="1" type="ORF">K9S39_40415</name>
</gene>
<dbReference type="EMBL" id="CP086322">
    <property type="protein sequence ID" value="UQA97298.1"/>
    <property type="molecule type" value="Genomic_DNA"/>
</dbReference>
<sequence length="53" mass="5418">MTVSFGAGVSIAAASPGVVMIYGPEVVPLVAPAASLALAANRSHLRCRAVRRR</sequence>
<proteinExistence type="predicted"/>
<protein>
    <submittedName>
        <fullName evidence="1">Uncharacterized protein</fullName>
    </submittedName>
</protein>
<dbReference type="RefSeq" id="WP_248868224.1">
    <property type="nucleotide sequence ID" value="NZ_CP086322.1"/>
</dbReference>
<dbReference type="Proteomes" id="UP000830115">
    <property type="component" value="Chromosome"/>
</dbReference>
<organism evidence="1 2">
    <name type="scientific">Streptomyces halobius</name>
    <dbReference type="NCBI Taxonomy" id="2879846"/>
    <lineage>
        <taxon>Bacteria</taxon>
        <taxon>Bacillati</taxon>
        <taxon>Actinomycetota</taxon>
        <taxon>Actinomycetes</taxon>
        <taxon>Kitasatosporales</taxon>
        <taxon>Streptomycetaceae</taxon>
        <taxon>Streptomyces</taxon>
    </lineage>
</organism>
<keyword evidence="2" id="KW-1185">Reference proteome</keyword>
<name>A0ABY4MHT0_9ACTN</name>
<evidence type="ECO:0000313" key="1">
    <source>
        <dbReference type="EMBL" id="UQA97298.1"/>
    </source>
</evidence>
<reference evidence="1" key="1">
    <citation type="submission" date="2021-10" db="EMBL/GenBank/DDBJ databases">
        <title>Streptomyces nigrumlapis sp.nov.,an antimicrobial producing actinobacterium isolated from Black Gobi rocks.</title>
        <authorList>
            <person name="Wen Y."/>
            <person name="Zhang W."/>
            <person name="Liu X.G."/>
        </authorList>
    </citation>
    <scope>NUCLEOTIDE SEQUENCE</scope>
    <source>
        <strain evidence="1">ST13-2-2</strain>
    </source>
</reference>
<accession>A0ABY4MHT0</accession>